<dbReference type="Gene3D" id="1.10.238.10">
    <property type="entry name" value="EF-hand"/>
    <property type="match status" value="2"/>
</dbReference>
<evidence type="ECO:0000256" key="2">
    <source>
        <dbReference type="ARBA" id="ARBA00022737"/>
    </source>
</evidence>
<dbReference type="GO" id="GO:0043226">
    <property type="term" value="C:organelle"/>
    <property type="evidence" value="ECO:0007669"/>
    <property type="project" value="UniProtKB-ARBA"/>
</dbReference>
<dbReference type="PANTHER" id="PTHR10891">
    <property type="entry name" value="EF-HAND CALCIUM-BINDING DOMAIN CONTAINING PROTEIN"/>
    <property type="match status" value="1"/>
</dbReference>
<protein>
    <recommendedName>
        <fullName evidence="4">EF-hand domain-containing protein</fullName>
    </recommendedName>
</protein>
<feature type="domain" description="EF-hand" evidence="4">
    <location>
        <begin position="4"/>
        <end position="39"/>
    </location>
</feature>
<name>A0ABD0U6Q1_DENTH</name>
<evidence type="ECO:0000256" key="3">
    <source>
        <dbReference type="ARBA" id="ARBA00022837"/>
    </source>
</evidence>
<dbReference type="CDD" id="cd00051">
    <property type="entry name" value="EFh"/>
    <property type="match status" value="2"/>
</dbReference>
<dbReference type="AlphaFoldDB" id="A0ABD0U6Q1"/>
<dbReference type="SUPFAM" id="SSF47473">
    <property type="entry name" value="EF-hand"/>
    <property type="match status" value="1"/>
</dbReference>
<dbReference type="InterPro" id="IPR018247">
    <property type="entry name" value="EF_Hand_1_Ca_BS"/>
</dbReference>
<dbReference type="Pfam" id="PF13499">
    <property type="entry name" value="EF-hand_7"/>
    <property type="match status" value="2"/>
</dbReference>
<dbReference type="PROSITE" id="PS50222">
    <property type="entry name" value="EF_HAND_2"/>
    <property type="match status" value="3"/>
</dbReference>
<proteinExistence type="predicted"/>
<accession>A0ABD0U6Q1</accession>
<dbReference type="GO" id="GO:0046872">
    <property type="term" value="F:metal ion binding"/>
    <property type="evidence" value="ECO:0007669"/>
    <property type="project" value="UniProtKB-KW"/>
</dbReference>
<keyword evidence="2" id="KW-0677">Repeat</keyword>
<organism evidence="5 6">
    <name type="scientific">Dendrobium thyrsiflorum</name>
    <name type="common">Pinecone-like raceme dendrobium</name>
    <name type="synonym">Orchid</name>
    <dbReference type="NCBI Taxonomy" id="117978"/>
    <lineage>
        <taxon>Eukaryota</taxon>
        <taxon>Viridiplantae</taxon>
        <taxon>Streptophyta</taxon>
        <taxon>Embryophyta</taxon>
        <taxon>Tracheophyta</taxon>
        <taxon>Spermatophyta</taxon>
        <taxon>Magnoliopsida</taxon>
        <taxon>Liliopsida</taxon>
        <taxon>Asparagales</taxon>
        <taxon>Orchidaceae</taxon>
        <taxon>Epidendroideae</taxon>
        <taxon>Malaxideae</taxon>
        <taxon>Dendrobiinae</taxon>
        <taxon>Dendrobium</taxon>
    </lineage>
</organism>
<evidence type="ECO:0000313" key="5">
    <source>
        <dbReference type="EMBL" id="KAL0908205.1"/>
    </source>
</evidence>
<dbReference type="InterPro" id="IPR039647">
    <property type="entry name" value="EF_hand_pair_protein_CML-like"/>
</dbReference>
<dbReference type="InterPro" id="IPR011992">
    <property type="entry name" value="EF-hand-dom_pair"/>
</dbReference>
<dbReference type="Proteomes" id="UP001552299">
    <property type="component" value="Unassembled WGS sequence"/>
</dbReference>
<keyword evidence="6" id="KW-1185">Reference proteome</keyword>
<evidence type="ECO:0000256" key="1">
    <source>
        <dbReference type="ARBA" id="ARBA00022723"/>
    </source>
</evidence>
<sequence>MMSFNQISLEQMFCYFDENGDGRISSAELKSCMSAVGYDLSLEEVRAIIESMDAAGGDGLLRLEEFIKLIEREEEDDTEMIEAFKMYEMEDQGCITAKSLKRMLSRLGYSRNIEVCQEVIDIFDTNNDGVLSFEEFKNMMMG</sequence>
<reference evidence="5 6" key="1">
    <citation type="journal article" date="2024" name="Plant Biotechnol. J.">
        <title>Dendrobium thyrsiflorum genome and its molecular insights into genes involved in important horticultural traits.</title>
        <authorList>
            <person name="Chen B."/>
            <person name="Wang J.Y."/>
            <person name="Zheng P.J."/>
            <person name="Li K.L."/>
            <person name="Liang Y.M."/>
            <person name="Chen X.F."/>
            <person name="Zhang C."/>
            <person name="Zhao X."/>
            <person name="He X."/>
            <person name="Zhang G.Q."/>
            <person name="Liu Z.J."/>
            <person name="Xu Q."/>
        </authorList>
    </citation>
    <scope>NUCLEOTIDE SEQUENCE [LARGE SCALE GENOMIC DNA]</scope>
    <source>
        <strain evidence="5">GZMU011</strain>
    </source>
</reference>
<feature type="domain" description="EF-hand" evidence="4">
    <location>
        <begin position="75"/>
        <end position="110"/>
    </location>
</feature>
<comment type="caution">
    <text evidence="5">The sequence shown here is derived from an EMBL/GenBank/DDBJ whole genome shotgun (WGS) entry which is preliminary data.</text>
</comment>
<feature type="domain" description="EF-hand" evidence="4">
    <location>
        <begin position="111"/>
        <end position="142"/>
    </location>
</feature>
<dbReference type="SMART" id="SM00054">
    <property type="entry name" value="EFh"/>
    <property type="match status" value="4"/>
</dbReference>
<dbReference type="PROSITE" id="PS00018">
    <property type="entry name" value="EF_HAND_1"/>
    <property type="match status" value="2"/>
</dbReference>
<evidence type="ECO:0000313" key="6">
    <source>
        <dbReference type="Proteomes" id="UP001552299"/>
    </source>
</evidence>
<dbReference type="InterPro" id="IPR002048">
    <property type="entry name" value="EF_hand_dom"/>
</dbReference>
<gene>
    <name evidence="5" type="ORF">M5K25_022683</name>
</gene>
<dbReference type="EMBL" id="JANQDX010000017">
    <property type="protein sequence ID" value="KAL0908205.1"/>
    <property type="molecule type" value="Genomic_DNA"/>
</dbReference>
<keyword evidence="3" id="KW-0106">Calcium</keyword>
<keyword evidence="1" id="KW-0479">Metal-binding</keyword>
<dbReference type="FunFam" id="1.10.238.10:FF:000178">
    <property type="entry name" value="Calmodulin-2 A"/>
    <property type="match status" value="1"/>
</dbReference>
<evidence type="ECO:0000259" key="4">
    <source>
        <dbReference type="PROSITE" id="PS50222"/>
    </source>
</evidence>